<sequence>MDNIFRNVSFVLREERDMNMIHFLMIGHLRDKNVGIMIWEGRDLEMAQAKSKEKEKLVSANKEKKMHFQ</sequence>
<reference evidence="1" key="1">
    <citation type="submission" date="2022-02" db="EMBL/GenBank/DDBJ databases">
        <title>Plant Genome Project.</title>
        <authorList>
            <person name="Zhang R.-G."/>
        </authorList>
    </citation>
    <scope>NUCLEOTIDE SEQUENCE</scope>
    <source>
        <strain evidence="1">AT1</strain>
    </source>
</reference>
<gene>
    <name evidence="1" type="ORF">RHMOL_Rhmol01G0248100</name>
</gene>
<evidence type="ECO:0000313" key="2">
    <source>
        <dbReference type="Proteomes" id="UP001062846"/>
    </source>
</evidence>
<accession>A0ACC0Q888</accession>
<proteinExistence type="predicted"/>
<dbReference type="Proteomes" id="UP001062846">
    <property type="component" value="Chromosome 1"/>
</dbReference>
<organism evidence="1 2">
    <name type="scientific">Rhododendron molle</name>
    <name type="common">Chinese azalea</name>
    <name type="synonym">Azalea mollis</name>
    <dbReference type="NCBI Taxonomy" id="49168"/>
    <lineage>
        <taxon>Eukaryota</taxon>
        <taxon>Viridiplantae</taxon>
        <taxon>Streptophyta</taxon>
        <taxon>Embryophyta</taxon>
        <taxon>Tracheophyta</taxon>
        <taxon>Spermatophyta</taxon>
        <taxon>Magnoliopsida</taxon>
        <taxon>eudicotyledons</taxon>
        <taxon>Gunneridae</taxon>
        <taxon>Pentapetalae</taxon>
        <taxon>asterids</taxon>
        <taxon>Ericales</taxon>
        <taxon>Ericaceae</taxon>
        <taxon>Ericoideae</taxon>
        <taxon>Rhodoreae</taxon>
        <taxon>Rhododendron</taxon>
    </lineage>
</organism>
<name>A0ACC0Q888_RHOML</name>
<protein>
    <submittedName>
        <fullName evidence="1">Uncharacterized protein</fullName>
    </submittedName>
</protein>
<comment type="caution">
    <text evidence="1">The sequence shown here is derived from an EMBL/GenBank/DDBJ whole genome shotgun (WGS) entry which is preliminary data.</text>
</comment>
<dbReference type="EMBL" id="CM046388">
    <property type="protein sequence ID" value="KAI8573042.1"/>
    <property type="molecule type" value="Genomic_DNA"/>
</dbReference>
<evidence type="ECO:0000313" key="1">
    <source>
        <dbReference type="EMBL" id="KAI8573042.1"/>
    </source>
</evidence>
<keyword evidence="2" id="KW-1185">Reference proteome</keyword>